<feature type="domain" description="7,8-dihydro-6-hydroxymethylpterin-pyrophosphokinase" evidence="13">
    <location>
        <begin position="116"/>
        <end position="127"/>
    </location>
</feature>
<proteinExistence type="inferred from homology"/>
<dbReference type="OrthoDB" id="9808041at2"/>
<evidence type="ECO:0000256" key="11">
    <source>
        <dbReference type="ARBA" id="ARBA00029766"/>
    </source>
</evidence>
<gene>
    <name evidence="14" type="ordered locus">Hbal_1566</name>
</gene>
<dbReference type="EC" id="2.7.6.3" evidence="3"/>
<accession>C6XJF9</accession>
<evidence type="ECO:0000256" key="10">
    <source>
        <dbReference type="ARBA" id="ARBA00029409"/>
    </source>
</evidence>
<dbReference type="NCBIfam" id="TIGR01498">
    <property type="entry name" value="folK"/>
    <property type="match status" value="1"/>
</dbReference>
<dbReference type="PROSITE" id="PS00794">
    <property type="entry name" value="HPPK"/>
    <property type="match status" value="1"/>
</dbReference>
<sequence length="194" mass="21861">MLLPTTRVSTNDNTINGRGQGGVYVALGSNSAFTDHEEQQLEGAGLFQSVLRTLECAGIKTLHKSSIWVSPAWPDPNLGEFFNAVVELALICDDAQALMHLLLKIEDEYGRVRTEKNGARTLDLDLIDFRCQVKISTDESNLILPHPRMHTRSFVLSPLMEIAPDWHHPLKEASIEYMVHKAQKHWPCRKFGPF</sequence>
<dbReference type="PANTHER" id="PTHR43071:SF1">
    <property type="entry name" value="2-AMINO-4-HYDROXY-6-HYDROXYMETHYLDIHYDROPTERIDINE PYROPHOSPHOKINASE"/>
    <property type="match status" value="1"/>
</dbReference>
<comment type="similarity">
    <text evidence="2">Belongs to the HPPK family.</text>
</comment>
<keyword evidence="5" id="KW-0808">Transferase</keyword>
<dbReference type="CDD" id="cd00483">
    <property type="entry name" value="HPPK"/>
    <property type="match status" value="1"/>
</dbReference>
<evidence type="ECO:0000256" key="2">
    <source>
        <dbReference type="ARBA" id="ARBA00005810"/>
    </source>
</evidence>
<dbReference type="InterPro" id="IPR000550">
    <property type="entry name" value="Hppk"/>
</dbReference>
<name>C6XJF9_HIRBI</name>
<evidence type="ECO:0000256" key="3">
    <source>
        <dbReference type="ARBA" id="ARBA00013253"/>
    </source>
</evidence>
<evidence type="ECO:0000256" key="4">
    <source>
        <dbReference type="ARBA" id="ARBA00016218"/>
    </source>
</evidence>
<dbReference type="KEGG" id="hba:Hbal_1566"/>
<evidence type="ECO:0000256" key="9">
    <source>
        <dbReference type="ARBA" id="ARBA00022909"/>
    </source>
</evidence>
<organism evidence="14 15">
    <name type="scientific">Hirschia baltica (strain ATCC 49814 / DSM 5838 / IFAM 1418)</name>
    <dbReference type="NCBI Taxonomy" id="582402"/>
    <lineage>
        <taxon>Bacteria</taxon>
        <taxon>Pseudomonadati</taxon>
        <taxon>Pseudomonadota</taxon>
        <taxon>Alphaproteobacteria</taxon>
        <taxon>Hyphomonadales</taxon>
        <taxon>Hyphomonadaceae</taxon>
        <taxon>Hirschia</taxon>
    </lineage>
</organism>
<comment type="function">
    <text evidence="10">Catalyzes the transfer of pyrophosphate from adenosine triphosphate (ATP) to 6-hydroxymethyl-7,8-dihydropterin, an enzymatic step in folate biosynthesis pathway.</text>
</comment>
<keyword evidence="9" id="KW-0289">Folate biosynthesis</keyword>
<dbReference type="GO" id="GO:0046654">
    <property type="term" value="P:tetrahydrofolate biosynthetic process"/>
    <property type="evidence" value="ECO:0007669"/>
    <property type="project" value="UniProtKB-UniPathway"/>
</dbReference>
<evidence type="ECO:0000256" key="1">
    <source>
        <dbReference type="ARBA" id="ARBA00005051"/>
    </source>
</evidence>
<dbReference type="Pfam" id="PF01288">
    <property type="entry name" value="HPPK"/>
    <property type="match status" value="1"/>
</dbReference>
<dbReference type="RefSeq" id="WP_015827404.1">
    <property type="nucleotide sequence ID" value="NC_012982.1"/>
</dbReference>
<evidence type="ECO:0000256" key="7">
    <source>
        <dbReference type="ARBA" id="ARBA00022777"/>
    </source>
</evidence>
<dbReference type="GO" id="GO:0016301">
    <property type="term" value="F:kinase activity"/>
    <property type="evidence" value="ECO:0007669"/>
    <property type="project" value="UniProtKB-KW"/>
</dbReference>
<evidence type="ECO:0000259" key="13">
    <source>
        <dbReference type="PROSITE" id="PS00794"/>
    </source>
</evidence>
<keyword evidence="6" id="KW-0547">Nucleotide-binding</keyword>
<dbReference type="SUPFAM" id="SSF55083">
    <property type="entry name" value="6-hydroxymethyl-7,8-dihydropterin pyrophosphokinase, HPPK"/>
    <property type="match status" value="1"/>
</dbReference>
<dbReference type="EMBL" id="CP001678">
    <property type="protein sequence ID" value="ACT59254.1"/>
    <property type="molecule type" value="Genomic_DNA"/>
</dbReference>
<dbReference type="PANTHER" id="PTHR43071">
    <property type="entry name" value="2-AMINO-4-HYDROXY-6-HYDROXYMETHYLDIHYDROPTERIDINE PYROPHOSPHOKINASE"/>
    <property type="match status" value="1"/>
</dbReference>
<keyword evidence="8" id="KW-0067">ATP-binding</keyword>
<keyword evidence="7 14" id="KW-0418">Kinase</keyword>
<reference evidence="15" key="1">
    <citation type="journal article" date="2011" name="J. Bacteriol.">
        <title>Genome sequences of eight morphologically diverse alphaproteobacteria.</title>
        <authorList>
            <consortium name="US DOE Joint Genome Institute"/>
            <person name="Brown P.J."/>
            <person name="Kysela D.T."/>
            <person name="Buechlein A."/>
            <person name="Hemmerich C."/>
            <person name="Brun Y.V."/>
        </authorList>
    </citation>
    <scope>NUCLEOTIDE SEQUENCE [LARGE SCALE GENOMIC DNA]</scope>
    <source>
        <strain evidence="15">ATCC 49814 / DSM 5838 / IFAM 1418</strain>
    </source>
</reference>
<dbReference type="eggNOG" id="COG0801">
    <property type="taxonomic scope" value="Bacteria"/>
</dbReference>
<dbReference type="HOGENOM" id="CLU_097916_3_0_5"/>
<dbReference type="UniPathway" id="UPA00077">
    <property type="reaction ID" value="UER00155"/>
</dbReference>
<dbReference type="GO" id="GO:0005524">
    <property type="term" value="F:ATP binding"/>
    <property type="evidence" value="ECO:0007669"/>
    <property type="project" value="UniProtKB-KW"/>
</dbReference>
<evidence type="ECO:0000313" key="15">
    <source>
        <dbReference type="Proteomes" id="UP000002745"/>
    </source>
</evidence>
<evidence type="ECO:0000313" key="14">
    <source>
        <dbReference type="EMBL" id="ACT59254.1"/>
    </source>
</evidence>
<dbReference type="GO" id="GO:0003848">
    <property type="term" value="F:2-amino-4-hydroxy-6-hydroxymethyldihydropteridine diphosphokinase activity"/>
    <property type="evidence" value="ECO:0007669"/>
    <property type="project" value="UniProtKB-EC"/>
</dbReference>
<dbReference type="Proteomes" id="UP000002745">
    <property type="component" value="Chromosome"/>
</dbReference>
<evidence type="ECO:0000256" key="6">
    <source>
        <dbReference type="ARBA" id="ARBA00022741"/>
    </source>
</evidence>
<keyword evidence="15" id="KW-1185">Reference proteome</keyword>
<dbReference type="Gene3D" id="3.30.70.560">
    <property type="entry name" value="7,8-Dihydro-6-hydroxymethylpterin-pyrophosphokinase HPPK"/>
    <property type="match status" value="1"/>
</dbReference>
<dbReference type="AlphaFoldDB" id="C6XJF9"/>
<evidence type="ECO:0000256" key="8">
    <source>
        <dbReference type="ARBA" id="ARBA00022840"/>
    </source>
</evidence>
<protein>
    <recommendedName>
        <fullName evidence="4">2-amino-4-hydroxy-6-hydroxymethyldihydropteridine pyrophosphokinase</fullName>
        <ecNumber evidence="3">2.7.6.3</ecNumber>
    </recommendedName>
    <alternativeName>
        <fullName evidence="11">6-hydroxymethyl-7,8-dihydropterin pyrophosphokinase</fullName>
    </alternativeName>
    <alternativeName>
        <fullName evidence="12">7,8-dihydro-6-hydroxymethylpterin-pyrophosphokinase</fullName>
    </alternativeName>
</protein>
<dbReference type="GO" id="GO:0046656">
    <property type="term" value="P:folic acid biosynthetic process"/>
    <property type="evidence" value="ECO:0007669"/>
    <property type="project" value="UniProtKB-KW"/>
</dbReference>
<dbReference type="InterPro" id="IPR035907">
    <property type="entry name" value="Hppk_sf"/>
</dbReference>
<dbReference type="STRING" id="582402.Hbal_1566"/>
<evidence type="ECO:0000256" key="12">
    <source>
        <dbReference type="ARBA" id="ARBA00033413"/>
    </source>
</evidence>
<comment type="pathway">
    <text evidence="1">Cofactor biosynthesis; tetrahydrofolate biosynthesis; 2-amino-4-hydroxy-6-hydroxymethyl-7,8-dihydropteridine diphosphate from 7,8-dihydroneopterin triphosphate: step 4/4.</text>
</comment>
<evidence type="ECO:0000256" key="5">
    <source>
        <dbReference type="ARBA" id="ARBA00022679"/>
    </source>
</evidence>